<feature type="transmembrane region" description="Helical" evidence="1">
    <location>
        <begin position="192"/>
        <end position="213"/>
    </location>
</feature>
<name>A0ABQ4C006_9ACTN</name>
<comment type="caution">
    <text evidence="2">The sequence shown here is derived from an EMBL/GenBank/DDBJ whole genome shotgun (WGS) entry which is preliminary data.</text>
</comment>
<feature type="transmembrane region" description="Helical" evidence="1">
    <location>
        <begin position="12"/>
        <end position="30"/>
    </location>
</feature>
<proteinExistence type="predicted"/>
<keyword evidence="1" id="KW-0472">Membrane</keyword>
<feature type="transmembrane region" description="Helical" evidence="1">
    <location>
        <begin position="162"/>
        <end position="180"/>
    </location>
</feature>
<evidence type="ECO:0000256" key="1">
    <source>
        <dbReference type="SAM" id="Phobius"/>
    </source>
</evidence>
<keyword evidence="1" id="KW-0812">Transmembrane</keyword>
<dbReference type="Proteomes" id="UP000624325">
    <property type="component" value="Unassembled WGS sequence"/>
</dbReference>
<keyword evidence="1" id="KW-1133">Transmembrane helix</keyword>
<evidence type="ECO:0000313" key="2">
    <source>
        <dbReference type="EMBL" id="GIF55751.1"/>
    </source>
</evidence>
<accession>A0ABQ4C006</accession>
<dbReference type="RefSeq" id="WP_203701554.1">
    <property type="nucleotide sequence ID" value="NZ_BAAALU010000010.1"/>
</dbReference>
<sequence>MGELGGELSRHRLRLGLLAALVAAAAVGVLCLALLSTWLFVVAVLPVGLVGWLVVTRGRDQLVVYRDGFTFRHAGRVRACRWGDIQSFDAQMGSDRRMRVYAVTTRRGEQIAFSRFMGGLDALHRAYETRGGRDPAPGYAPAGEGIGALLTAYPMRNRRSELLILLIPGFLLLIAVFLLFGALSMDRDPQDIATALGCVTVASAFVALMLWVARGDRDDELRIHQDGFAYRHRRVVQECRWDEIADFQYHRRGGLHSVMKLDGTWISLSSRMPEVQELVAPRVRRLPRI</sequence>
<keyword evidence="3" id="KW-1185">Reference proteome</keyword>
<evidence type="ECO:0000313" key="3">
    <source>
        <dbReference type="Proteomes" id="UP000624325"/>
    </source>
</evidence>
<reference evidence="2 3" key="1">
    <citation type="submission" date="2021-01" db="EMBL/GenBank/DDBJ databases">
        <title>Whole genome shotgun sequence of Asanoa iriomotensis NBRC 100142.</title>
        <authorList>
            <person name="Komaki H."/>
            <person name="Tamura T."/>
        </authorList>
    </citation>
    <scope>NUCLEOTIDE SEQUENCE [LARGE SCALE GENOMIC DNA]</scope>
    <source>
        <strain evidence="2 3">NBRC 100142</strain>
    </source>
</reference>
<gene>
    <name evidence="2" type="ORF">Air01nite_18460</name>
</gene>
<protein>
    <recommendedName>
        <fullName evidence="4">PH domain-containing protein</fullName>
    </recommendedName>
</protein>
<evidence type="ECO:0008006" key="4">
    <source>
        <dbReference type="Google" id="ProtNLM"/>
    </source>
</evidence>
<feature type="transmembrane region" description="Helical" evidence="1">
    <location>
        <begin position="36"/>
        <end position="55"/>
    </location>
</feature>
<dbReference type="EMBL" id="BONC01000009">
    <property type="protein sequence ID" value="GIF55751.1"/>
    <property type="molecule type" value="Genomic_DNA"/>
</dbReference>
<organism evidence="2 3">
    <name type="scientific">Asanoa iriomotensis</name>
    <dbReference type="NCBI Taxonomy" id="234613"/>
    <lineage>
        <taxon>Bacteria</taxon>
        <taxon>Bacillati</taxon>
        <taxon>Actinomycetota</taxon>
        <taxon>Actinomycetes</taxon>
        <taxon>Micromonosporales</taxon>
        <taxon>Micromonosporaceae</taxon>
        <taxon>Asanoa</taxon>
    </lineage>
</organism>